<protein>
    <submittedName>
        <fullName evidence="1">Uncharacterized protein</fullName>
    </submittedName>
</protein>
<proteinExistence type="predicted"/>
<reference evidence="1" key="1">
    <citation type="journal article" date="2019" name="bioRxiv">
        <title>The Genome of the Zebra Mussel, Dreissena polymorpha: A Resource for Invasive Species Research.</title>
        <authorList>
            <person name="McCartney M.A."/>
            <person name="Auch B."/>
            <person name="Kono T."/>
            <person name="Mallez S."/>
            <person name="Zhang Y."/>
            <person name="Obille A."/>
            <person name="Becker A."/>
            <person name="Abrahante J.E."/>
            <person name="Garbe J."/>
            <person name="Badalamenti J.P."/>
            <person name="Herman A."/>
            <person name="Mangelson H."/>
            <person name="Liachko I."/>
            <person name="Sullivan S."/>
            <person name="Sone E.D."/>
            <person name="Koren S."/>
            <person name="Silverstein K.A.T."/>
            <person name="Beckman K.B."/>
            <person name="Gohl D.M."/>
        </authorList>
    </citation>
    <scope>NUCLEOTIDE SEQUENCE</scope>
    <source>
        <strain evidence="1">Duluth1</strain>
        <tissue evidence="1">Whole animal</tissue>
    </source>
</reference>
<sequence>MDEGYISNQNQTCLLEVVGWRYNISEVHIGLKEEAINTEYFNTPSKWQITNTTTVIAELVEKLYDGNVLILQKLEFRLSI</sequence>
<feature type="non-terminal residue" evidence="1">
    <location>
        <position position="80"/>
    </location>
</feature>
<dbReference type="EMBL" id="JAIWYP010000010">
    <property type="protein sequence ID" value="KAH3750076.1"/>
    <property type="molecule type" value="Genomic_DNA"/>
</dbReference>
<dbReference type="SUPFAM" id="SSF63712">
    <property type="entry name" value="Nicotinic receptor ligand binding domain-like"/>
    <property type="match status" value="1"/>
</dbReference>
<organism evidence="1 2">
    <name type="scientific">Dreissena polymorpha</name>
    <name type="common">Zebra mussel</name>
    <name type="synonym">Mytilus polymorpha</name>
    <dbReference type="NCBI Taxonomy" id="45954"/>
    <lineage>
        <taxon>Eukaryota</taxon>
        <taxon>Metazoa</taxon>
        <taxon>Spiralia</taxon>
        <taxon>Lophotrochozoa</taxon>
        <taxon>Mollusca</taxon>
        <taxon>Bivalvia</taxon>
        <taxon>Autobranchia</taxon>
        <taxon>Heteroconchia</taxon>
        <taxon>Euheterodonta</taxon>
        <taxon>Imparidentia</taxon>
        <taxon>Neoheterodontei</taxon>
        <taxon>Myida</taxon>
        <taxon>Dreissenoidea</taxon>
        <taxon>Dreissenidae</taxon>
        <taxon>Dreissena</taxon>
    </lineage>
</organism>
<evidence type="ECO:0000313" key="2">
    <source>
        <dbReference type="Proteomes" id="UP000828390"/>
    </source>
</evidence>
<dbReference type="AlphaFoldDB" id="A0A9D4DJW4"/>
<evidence type="ECO:0000313" key="1">
    <source>
        <dbReference type="EMBL" id="KAH3750076.1"/>
    </source>
</evidence>
<keyword evidence="2" id="KW-1185">Reference proteome</keyword>
<name>A0A9D4DJW4_DREPO</name>
<reference evidence="1" key="2">
    <citation type="submission" date="2020-11" db="EMBL/GenBank/DDBJ databases">
        <authorList>
            <person name="McCartney M.A."/>
            <person name="Auch B."/>
            <person name="Kono T."/>
            <person name="Mallez S."/>
            <person name="Becker A."/>
            <person name="Gohl D.M."/>
            <person name="Silverstein K.A.T."/>
            <person name="Koren S."/>
            <person name="Bechman K.B."/>
            <person name="Herman A."/>
            <person name="Abrahante J.E."/>
            <person name="Garbe J."/>
        </authorList>
    </citation>
    <scope>NUCLEOTIDE SEQUENCE</scope>
    <source>
        <strain evidence="1">Duluth1</strain>
        <tissue evidence="1">Whole animal</tissue>
    </source>
</reference>
<dbReference type="Proteomes" id="UP000828390">
    <property type="component" value="Unassembled WGS sequence"/>
</dbReference>
<dbReference type="GO" id="GO:0016020">
    <property type="term" value="C:membrane"/>
    <property type="evidence" value="ECO:0007669"/>
    <property type="project" value="InterPro"/>
</dbReference>
<accession>A0A9D4DJW4</accession>
<comment type="caution">
    <text evidence="1">The sequence shown here is derived from an EMBL/GenBank/DDBJ whole genome shotgun (WGS) entry which is preliminary data.</text>
</comment>
<gene>
    <name evidence="1" type="ORF">DPMN_184592</name>
</gene>
<dbReference type="GO" id="GO:0005230">
    <property type="term" value="F:extracellular ligand-gated monoatomic ion channel activity"/>
    <property type="evidence" value="ECO:0007669"/>
    <property type="project" value="InterPro"/>
</dbReference>
<dbReference type="InterPro" id="IPR036734">
    <property type="entry name" value="Neur_chan_lig-bd_sf"/>
</dbReference>